<dbReference type="GO" id="GO:0006605">
    <property type="term" value="P:protein targeting"/>
    <property type="evidence" value="ECO:0007669"/>
    <property type="project" value="InterPro"/>
</dbReference>
<keyword evidence="6" id="KW-0811">Translocation</keyword>
<evidence type="ECO:0000256" key="1">
    <source>
        <dbReference type="ARBA" id="ARBA00004370"/>
    </source>
</evidence>
<keyword evidence="4" id="KW-0653">Protein transport</keyword>
<evidence type="ECO:0000256" key="5">
    <source>
        <dbReference type="ARBA" id="ARBA00022989"/>
    </source>
</evidence>
<dbReference type="EMBL" id="DQTV01000111">
    <property type="protein sequence ID" value="HIP57526.1"/>
    <property type="molecule type" value="Genomic_DNA"/>
</dbReference>
<evidence type="ECO:0000313" key="9">
    <source>
        <dbReference type="EMBL" id="HIP57526.1"/>
    </source>
</evidence>
<keyword evidence="5 8" id="KW-1133">Transmembrane helix</keyword>
<feature type="transmembrane region" description="Helical" evidence="8">
    <location>
        <begin position="32"/>
        <end position="55"/>
    </location>
</feature>
<dbReference type="Proteomes" id="UP000605805">
    <property type="component" value="Unassembled WGS sequence"/>
</dbReference>
<protein>
    <submittedName>
        <fullName evidence="9">Preprotein translocase subunit SecE</fullName>
    </submittedName>
</protein>
<comment type="caution">
    <text evidence="9">The sequence shown here is derived from an EMBL/GenBank/DDBJ whole genome shotgun (WGS) entry which is preliminary data.</text>
</comment>
<sequence>MGKYSNIWEGIKRVLEQAEKPDREEFINLLKLTLLGFMTVGALAFLVHYLILLALQYGNLYITP</sequence>
<dbReference type="InterPro" id="IPR001901">
    <property type="entry name" value="Translocase_SecE/Sec61-g"/>
</dbReference>
<evidence type="ECO:0000256" key="4">
    <source>
        <dbReference type="ARBA" id="ARBA00022927"/>
    </source>
</evidence>
<dbReference type="SUPFAM" id="SSF103456">
    <property type="entry name" value="Preprotein translocase SecE subunit"/>
    <property type="match status" value="1"/>
</dbReference>
<dbReference type="GO" id="GO:0016020">
    <property type="term" value="C:membrane"/>
    <property type="evidence" value="ECO:0007669"/>
    <property type="project" value="UniProtKB-SubCell"/>
</dbReference>
<evidence type="ECO:0000256" key="2">
    <source>
        <dbReference type="ARBA" id="ARBA00022448"/>
    </source>
</evidence>
<evidence type="ECO:0000256" key="8">
    <source>
        <dbReference type="SAM" id="Phobius"/>
    </source>
</evidence>
<comment type="subcellular location">
    <subcellularLocation>
        <location evidence="1">Membrane</location>
    </subcellularLocation>
</comment>
<dbReference type="InterPro" id="IPR023391">
    <property type="entry name" value="Prot_translocase_SecE_dom_sf"/>
</dbReference>
<evidence type="ECO:0000313" key="10">
    <source>
        <dbReference type="Proteomes" id="UP000605805"/>
    </source>
</evidence>
<keyword evidence="7 8" id="KW-0472">Membrane</keyword>
<organism evidence="9 10">
    <name type="scientific">Ignisphaera aggregans</name>
    <dbReference type="NCBI Taxonomy" id="334771"/>
    <lineage>
        <taxon>Archaea</taxon>
        <taxon>Thermoproteota</taxon>
        <taxon>Thermoprotei</taxon>
        <taxon>Desulfurococcales</taxon>
        <taxon>Desulfurococcaceae</taxon>
        <taxon>Ignisphaera</taxon>
    </lineage>
</organism>
<keyword evidence="3 8" id="KW-0812">Transmembrane</keyword>
<proteinExistence type="predicted"/>
<evidence type="ECO:0000256" key="3">
    <source>
        <dbReference type="ARBA" id="ARBA00022692"/>
    </source>
</evidence>
<gene>
    <name evidence="9" type="ORF">EYH02_05640</name>
</gene>
<dbReference type="GO" id="GO:0006886">
    <property type="term" value="P:intracellular protein transport"/>
    <property type="evidence" value="ECO:0007669"/>
    <property type="project" value="InterPro"/>
</dbReference>
<dbReference type="Gene3D" id="1.20.5.820">
    <property type="entry name" value="Preprotein translocase SecE subunit"/>
    <property type="match status" value="1"/>
</dbReference>
<accession>A0A832Z154</accession>
<evidence type="ECO:0000256" key="7">
    <source>
        <dbReference type="ARBA" id="ARBA00023136"/>
    </source>
</evidence>
<evidence type="ECO:0000256" key="6">
    <source>
        <dbReference type="ARBA" id="ARBA00023010"/>
    </source>
</evidence>
<keyword evidence="2" id="KW-0813">Transport</keyword>
<reference evidence="9" key="1">
    <citation type="journal article" date="2020" name="ISME J.">
        <title>Gammaproteobacteria mediating utilization of methyl-, sulfur- and petroleum organic compounds in deep ocean hydrothermal plumes.</title>
        <authorList>
            <person name="Zhou Z."/>
            <person name="Liu Y."/>
            <person name="Pan J."/>
            <person name="Cron B.R."/>
            <person name="Toner B.M."/>
            <person name="Anantharaman K."/>
            <person name="Breier J.A."/>
            <person name="Dick G.J."/>
            <person name="Li M."/>
        </authorList>
    </citation>
    <scope>NUCLEOTIDE SEQUENCE</scope>
    <source>
        <strain evidence="9">SZUA-1435</strain>
    </source>
</reference>
<dbReference type="AlphaFoldDB" id="A0A832Z154"/>
<dbReference type="Pfam" id="PF00584">
    <property type="entry name" value="SecE"/>
    <property type="match status" value="1"/>
</dbReference>
<name>A0A832Z154_9CREN</name>